<gene>
    <name evidence="1" type="ORF">AVDCRST_MAG63-588</name>
</gene>
<reference evidence="1" key="1">
    <citation type="submission" date="2020-02" db="EMBL/GenBank/DDBJ databases">
        <authorList>
            <person name="Meier V. D."/>
        </authorList>
    </citation>
    <scope>NUCLEOTIDE SEQUENCE</scope>
    <source>
        <strain evidence="1">AVDCRST_MAG63</strain>
    </source>
</reference>
<evidence type="ECO:0000313" key="1">
    <source>
        <dbReference type="EMBL" id="CAA9222930.1"/>
    </source>
</evidence>
<proteinExistence type="predicted"/>
<protein>
    <submittedName>
        <fullName evidence="1">Uncharacterized protein</fullName>
    </submittedName>
</protein>
<dbReference type="EMBL" id="CADCTO010000076">
    <property type="protein sequence ID" value="CAA9222930.1"/>
    <property type="molecule type" value="Genomic_DNA"/>
</dbReference>
<name>A0A6J4HGK0_9BACT</name>
<sequence>MPFYGLPTACSSACYTRFASAAKRERTDAAPPAAHFRQALDTDRTDVVKNQSLDLII</sequence>
<organism evidence="1">
    <name type="scientific">uncultured Armatimonadetes bacterium</name>
    <dbReference type="NCBI Taxonomy" id="157466"/>
    <lineage>
        <taxon>Bacteria</taxon>
        <taxon>Bacillati</taxon>
        <taxon>Armatimonadota</taxon>
        <taxon>environmental samples</taxon>
    </lineage>
</organism>
<accession>A0A6J4HGK0</accession>
<dbReference type="AlphaFoldDB" id="A0A6J4HGK0"/>